<dbReference type="Pfam" id="PF00069">
    <property type="entry name" value="Pkinase"/>
    <property type="match status" value="1"/>
</dbReference>
<evidence type="ECO:0000256" key="1">
    <source>
        <dbReference type="ARBA" id="ARBA00010630"/>
    </source>
</evidence>
<dbReference type="STRING" id="554065.E1Z927"/>
<keyword evidence="13" id="KW-1185">Reference proteome</keyword>
<organism evidence="13">
    <name type="scientific">Chlorella variabilis</name>
    <name type="common">Green alga</name>
    <dbReference type="NCBI Taxonomy" id="554065"/>
    <lineage>
        <taxon>Eukaryota</taxon>
        <taxon>Viridiplantae</taxon>
        <taxon>Chlorophyta</taxon>
        <taxon>core chlorophytes</taxon>
        <taxon>Trebouxiophyceae</taxon>
        <taxon>Chlorellales</taxon>
        <taxon>Chlorellaceae</taxon>
        <taxon>Chlorella clade</taxon>
        <taxon>Chlorella</taxon>
    </lineage>
</organism>
<proteinExistence type="inferred from homology"/>
<dbReference type="eggNOG" id="KOG3087">
    <property type="taxonomic scope" value="Eukaryota"/>
</dbReference>
<keyword evidence="5" id="KW-0819">tRNA processing</keyword>
<dbReference type="OMA" id="HKLYMEY"/>
<evidence type="ECO:0000313" key="12">
    <source>
        <dbReference type="EMBL" id="EFN57443.1"/>
    </source>
</evidence>
<dbReference type="InterPro" id="IPR008266">
    <property type="entry name" value="Tyr_kinase_AS"/>
</dbReference>
<evidence type="ECO:0000256" key="8">
    <source>
        <dbReference type="ARBA" id="ARBA00022840"/>
    </source>
</evidence>
<feature type="domain" description="Protein kinase" evidence="11">
    <location>
        <begin position="34"/>
        <end position="253"/>
    </location>
</feature>
<dbReference type="EC" id="2.7.11.1" evidence="2"/>
<dbReference type="KEGG" id="cvr:CHLNCDRAFT_48645"/>
<evidence type="ECO:0000256" key="3">
    <source>
        <dbReference type="ARBA" id="ARBA00022527"/>
    </source>
</evidence>
<dbReference type="SUPFAM" id="SSF56112">
    <property type="entry name" value="Protein kinase-like (PK-like)"/>
    <property type="match status" value="1"/>
</dbReference>
<dbReference type="PANTHER" id="PTHR12209:SF0">
    <property type="entry name" value="EKC_KEOPS COMPLEX SUBUNIT TP53RK"/>
    <property type="match status" value="1"/>
</dbReference>
<reference evidence="12 13" key="1">
    <citation type="journal article" date="2010" name="Plant Cell">
        <title>The Chlorella variabilis NC64A genome reveals adaptation to photosymbiosis, coevolution with viruses, and cryptic sex.</title>
        <authorList>
            <person name="Blanc G."/>
            <person name="Duncan G."/>
            <person name="Agarkova I."/>
            <person name="Borodovsky M."/>
            <person name="Gurnon J."/>
            <person name="Kuo A."/>
            <person name="Lindquist E."/>
            <person name="Lucas S."/>
            <person name="Pangilinan J."/>
            <person name="Polle J."/>
            <person name="Salamov A."/>
            <person name="Terry A."/>
            <person name="Yamada T."/>
            <person name="Dunigan D.D."/>
            <person name="Grigoriev I.V."/>
            <person name="Claverie J.M."/>
            <person name="Van Etten J.L."/>
        </authorList>
    </citation>
    <scope>NUCLEOTIDE SEQUENCE [LARGE SCALE GENOMIC DNA]</scope>
    <source>
        <strain evidence="12 13">NC64A</strain>
    </source>
</reference>
<dbReference type="InterPro" id="IPR011009">
    <property type="entry name" value="Kinase-like_dom_sf"/>
</dbReference>
<evidence type="ECO:0000256" key="6">
    <source>
        <dbReference type="ARBA" id="ARBA00022741"/>
    </source>
</evidence>
<keyword evidence="3" id="KW-0723">Serine/threonine-protein kinase</keyword>
<dbReference type="InParanoid" id="E1Z927"/>
<dbReference type="GO" id="GO:0008033">
    <property type="term" value="P:tRNA processing"/>
    <property type="evidence" value="ECO:0007669"/>
    <property type="project" value="UniProtKB-KW"/>
</dbReference>
<comment type="catalytic activity">
    <reaction evidence="9">
        <text>L-threonyl-[protein] + ATP = O-phospho-L-threonyl-[protein] + ADP + H(+)</text>
        <dbReference type="Rhea" id="RHEA:46608"/>
        <dbReference type="Rhea" id="RHEA-COMP:11060"/>
        <dbReference type="Rhea" id="RHEA-COMP:11605"/>
        <dbReference type="ChEBI" id="CHEBI:15378"/>
        <dbReference type="ChEBI" id="CHEBI:30013"/>
        <dbReference type="ChEBI" id="CHEBI:30616"/>
        <dbReference type="ChEBI" id="CHEBI:61977"/>
        <dbReference type="ChEBI" id="CHEBI:456216"/>
        <dbReference type="EC" id="2.7.11.1"/>
    </reaction>
</comment>
<evidence type="ECO:0000256" key="5">
    <source>
        <dbReference type="ARBA" id="ARBA00022694"/>
    </source>
</evidence>
<dbReference type="Gene3D" id="3.30.200.20">
    <property type="entry name" value="Phosphorylase Kinase, domain 1"/>
    <property type="match status" value="1"/>
</dbReference>
<dbReference type="NCBIfam" id="TIGR03724">
    <property type="entry name" value="arch_bud32"/>
    <property type="match status" value="1"/>
</dbReference>
<keyword evidence="4" id="KW-0808">Transferase</keyword>
<evidence type="ECO:0000256" key="10">
    <source>
        <dbReference type="ARBA" id="ARBA00048679"/>
    </source>
</evidence>
<dbReference type="FunCoup" id="E1Z927">
    <property type="interactions" value="1570"/>
</dbReference>
<sequence length="253" mass="27967">MDASGLAVAAAAPATAPQTTAIPAARQQPSQFDSSRFKLHSQGAEARVWEGSLHAGPIIVKQRFSKQYRHPLLDAKLTVSRLKQEVRSMMRARKLGVRTPVLHLVDHVASCIYMERVEGHSIKALLQQRSLAEADLDTLLLSVGRAIAKLHDGGLVHGDLTTSNMMLRQADQQLVLIDFGLSYNTTIPEDKAVDLYVLERAFASGRGLIMAAGTCLQFDKILESYRRASKYWSGTLNRFAEVRMRGRKRAMVG</sequence>
<protein>
    <recommendedName>
        <fullName evidence="2">non-specific serine/threonine protein kinase</fullName>
        <ecNumber evidence="2">2.7.11.1</ecNumber>
    </recommendedName>
</protein>
<name>E1Z927_CHLVA</name>
<dbReference type="RefSeq" id="XP_005849545.1">
    <property type="nucleotide sequence ID" value="XM_005849483.1"/>
</dbReference>
<accession>E1Z927</accession>
<dbReference type="GO" id="GO:0070525">
    <property type="term" value="P:tRNA threonylcarbamoyladenosine metabolic process"/>
    <property type="evidence" value="ECO:0007669"/>
    <property type="project" value="TreeGrafter"/>
</dbReference>
<dbReference type="Proteomes" id="UP000008141">
    <property type="component" value="Unassembled WGS sequence"/>
</dbReference>
<dbReference type="GO" id="GO:0000408">
    <property type="term" value="C:EKC/KEOPS complex"/>
    <property type="evidence" value="ECO:0007669"/>
    <property type="project" value="TreeGrafter"/>
</dbReference>
<keyword evidence="7" id="KW-0418">Kinase</keyword>
<dbReference type="SMART" id="SM00220">
    <property type="entry name" value="S_TKc"/>
    <property type="match status" value="1"/>
</dbReference>
<evidence type="ECO:0000256" key="2">
    <source>
        <dbReference type="ARBA" id="ARBA00012513"/>
    </source>
</evidence>
<dbReference type="InterPro" id="IPR000719">
    <property type="entry name" value="Prot_kinase_dom"/>
</dbReference>
<dbReference type="InterPro" id="IPR022495">
    <property type="entry name" value="Bud32"/>
</dbReference>
<dbReference type="Gene3D" id="1.10.510.10">
    <property type="entry name" value="Transferase(Phosphotransferase) domain 1"/>
    <property type="match status" value="1"/>
</dbReference>
<evidence type="ECO:0000313" key="13">
    <source>
        <dbReference type="Proteomes" id="UP000008141"/>
    </source>
</evidence>
<dbReference type="GeneID" id="17357222"/>
<dbReference type="EMBL" id="GL433839">
    <property type="protein sequence ID" value="EFN57443.1"/>
    <property type="molecule type" value="Genomic_DNA"/>
</dbReference>
<dbReference type="OrthoDB" id="3399at2759"/>
<dbReference type="GO" id="GO:0004674">
    <property type="term" value="F:protein serine/threonine kinase activity"/>
    <property type="evidence" value="ECO:0007669"/>
    <property type="project" value="UniProtKB-KW"/>
</dbReference>
<comment type="similarity">
    <text evidence="1">Belongs to the protein kinase superfamily. BUD32 family.</text>
</comment>
<dbReference type="PANTHER" id="PTHR12209">
    <property type="entry name" value="NON-SPECIFIC SERINE/THREONINE PROTEIN KINASE"/>
    <property type="match status" value="1"/>
</dbReference>
<dbReference type="AlphaFoldDB" id="E1Z927"/>
<dbReference type="GO" id="GO:0005524">
    <property type="term" value="F:ATP binding"/>
    <property type="evidence" value="ECO:0007669"/>
    <property type="project" value="UniProtKB-KW"/>
</dbReference>
<evidence type="ECO:0000256" key="9">
    <source>
        <dbReference type="ARBA" id="ARBA00047899"/>
    </source>
</evidence>
<gene>
    <name evidence="12" type="ORF">CHLNCDRAFT_48645</name>
</gene>
<keyword evidence="6" id="KW-0547">Nucleotide-binding</keyword>
<dbReference type="FunFam" id="3.30.200.20:FF:000201">
    <property type="entry name" value="TP53-regulating kinase isoform X1"/>
    <property type="match status" value="1"/>
</dbReference>
<dbReference type="PROSITE" id="PS50011">
    <property type="entry name" value="PROTEIN_KINASE_DOM"/>
    <property type="match status" value="1"/>
</dbReference>
<evidence type="ECO:0000256" key="7">
    <source>
        <dbReference type="ARBA" id="ARBA00022777"/>
    </source>
</evidence>
<dbReference type="GO" id="GO:0005634">
    <property type="term" value="C:nucleus"/>
    <property type="evidence" value="ECO:0007669"/>
    <property type="project" value="TreeGrafter"/>
</dbReference>
<evidence type="ECO:0000256" key="4">
    <source>
        <dbReference type="ARBA" id="ARBA00022679"/>
    </source>
</evidence>
<evidence type="ECO:0000259" key="11">
    <source>
        <dbReference type="PROSITE" id="PS50011"/>
    </source>
</evidence>
<dbReference type="PROSITE" id="PS00109">
    <property type="entry name" value="PROTEIN_KINASE_TYR"/>
    <property type="match status" value="1"/>
</dbReference>
<keyword evidence="8" id="KW-0067">ATP-binding</keyword>
<comment type="catalytic activity">
    <reaction evidence="10">
        <text>L-seryl-[protein] + ATP = O-phospho-L-seryl-[protein] + ADP + H(+)</text>
        <dbReference type="Rhea" id="RHEA:17989"/>
        <dbReference type="Rhea" id="RHEA-COMP:9863"/>
        <dbReference type="Rhea" id="RHEA-COMP:11604"/>
        <dbReference type="ChEBI" id="CHEBI:15378"/>
        <dbReference type="ChEBI" id="CHEBI:29999"/>
        <dbReference type="ChEBI" id="CHEBI:30616"/>
        <dbReference type="ChEBI" id="CHEBI:83421"/>
        <dbReference type="ChEBI" id="CHEBI:456216"/>
        <dbReference type="EC" id="2.7.11.1"/>
    </reaction>
</comment>
<dbReference type="GO" id="GO:0005829">
    <property type="term" value="C:cytosol"/>
    <property type="evidence" value="ECO:0007669"/>
    <property type="project" value="TreeGrafter"/>
</dbReference>